<feature type="region of interest" description="Disordered" evidence="1">
    <location>
        <begin position="299"/>
        <end position="394"/>
    </location>
</feature>
<evidence type="ECO:0000313" key="3">
    <source>
        <dbReference type="Proteomes" id="UP001168146"/>
    </source>
</evidence>
<dbReference type="InterPro" id="IPR037653">
    <property type="entry name" value="Cbp6"/>
</dbReference>
<dbReference type="GO" id="GO:0061671">
    <property type="term" value="C:Cbp3p-Cbp6 complex"/>
    <property type="evidence" value="ECO:0007669"/>
    <property type="project" value="InterPro"/>
</dbReference>
<organism evidence="2 3">
    <name type="scientific">Friedmanniomyces endolithicus</name>
    <dbReference type="NCBI Taxonomy" id="329885"/>
    <lineage>
        <taxon>Eukaryota</taxon>
        <taxon>Fungi</taxon>
        <taxon>Dikarya</taxon>
        <taxon>Ascomycota</taxon>
        <taxon>Pezizomycotina</taxon>
        <taxon>Dothideomycetes</taxon>
        <taxon>Dothideomycetidae</taxon>
        <taxon>Mycosphaerellales</taxon>
        <taxon>Teratosphaeriaceae</taxon>
        <taxon>Friedmanniomyces</taxon>
    </lineage>
</organism>
<dbReference type="GO" id="GO:0043022">
    <property type="term" value="F:ribosome binding"/>
    <property type="evidence" value="ECO:0007669"/>
    <property type="project" value="InterPro"/>
</dbReference>
<dbReference type="Pfam" id="PF20180">
    <property type="entry name" value="UQCC2_CBP6"/>
    <property type="match status" value="1"/>
</dbReference>
<dbReference type="GO" id="GO:0034551">
    <property type="term" value="P:mitochondrial respiratory chain complex III assembly"/>
    <property type="evidence" value="ECO:0007669"/>
    <property type="project" value="TreeGrafter"/>
</dbReference>
<dbReference type="Proteomes" id="UP001168146">
    <property type="component" value="Unassembled WGS sequence"/>
</dbReference>
<accession>A0AAN6J7T1</accession>
<feature type="compositionally biased region" description="Basic and acidic residues" evidence="1">
    <location>
        <begin position="338"/>
        <end position="374"/>
    </location>
</feature>
<dbReference type="AlphaFoldDB" id="A0AAN6J7T1"/>
<sequence>MSRQFIQHYTRILNRWPVDLLRPEERSFQHLLRQRIKSPPTDSAVAEKEVNAAYLLLDNTYTKQFPLPESLMKPASNPSHYTDLARELDEAPSRTWLGNFAKRLKNMVRFKMAIRPALTLATPLDYPPRRPKPDLEGVVAEFPLINSTSPEAAVGVLVRYVYELDALRGVPGVRISTADDIQFDNAAFWVGEISIHTMSMKDLDAYHRFIYNPNDKTQDYWQELISKHLAPEHEKIFREEGLYLRPWEDRKFKRIPVENMTNLNKTALYEFQGAARTPNHMLPSPHQRKMEPYAIPPWAGAMREPGVDRGDDAEDLESIGVPAASVRTRYTGDSGCPPERHDGEVRLGHDSQIEQLTDKKTERQAPREREDFASRQDSPTLTGTSSVKPSADEA</sequence>
<feature type="compositionally biased region" description="Polar residues" evidence="1">
    <location>
        <begin position="375"/>
        <end position="388"/>
    </location>
</feature>
<dbReference type="PANTHER" id="PTHR28250:SF1">
    <property type="entry name" value="CYTOCHROME B PRE-MRNA-PROCESSING PROTEIN 6"/>
    <property type="match status" value="1"/>
</dbReference>
<proteinExistence type="predicted"/>
<comment type="caution">
    <text evidence="2">The sequence shown here is derived from an EMBL/GenBank/DDBJ whole genome shotgun (WGS) entry which is preliminary data.</text>
</comment>
<dbReference type="PANTHER" id="PTHR28250">
    <property type="entry name" value="CYTOCHROME B PRE-MRNA-PROCESSING PROTEIN 6"/>
    <property type="match status" value="1"/>
</dbReference>
<evidence type="ECO:0000313" key="2">
    <source>
        <dbReference type="EMBL" id="KAK0311680.1"/>
    </source>
</evidence>
<name>A0AAN6J7T1_9PEZI</name>
<evidence type="ECO:0000256" key="1">
    <source>
        <dbReference type="SAM" id="MobiDB-lite"/>
    </source>
</evidence>
<reference evidence="2" key="1">
    <citation type="submission" date="2021-12" db="EMBL/GenBank/DDBJ databases">
        <title>Black yeast isolated from Biological Soil Crust.</title>
        <authorList>
            <person name="Kurbessoian T."/>
        </authorList>
    </citation>
    <scope>NUCLEOTIDE SEQUENCE</scope>
    <source>
        <strain evidence="2">CCFEE 5208</strain>
    </source>
</reference>
<gene>
    <name evidence="2" type="ORF">LTR82_014209</name>
</gene>
<protein>
    <submittedName>
        <fullName evidence="2">Uncharacterized protein</fullName>
    </submittedName>
</protein>
<dbReference type="EMBL" id="JASUXU010000068">
    <property type="protein sequence ID" value="KAK0311680.1"/>
    <property type="molecule type" value="Genomic_DNA"/>
</dbReference>